<sequence>MLYSVFVNSSFDSESHTPTPQNYIGDSLSREACKQKRVGKKADNLSNLAIQTNSFRHVNPSTSKDSRDRYHFGGELVSLVMFCLSACFPAKEEAVSFQF</sequence>
<comment type="caution">
    <text evidence="1">The sequence shown here is derived from an EMBL/GenBank/DDBJ whole genome shotgun (WGS) entry which is preliminary data.</text>
</comment>
<gene>
    <name evidence="1" type="ORF">K3G42_005769</name>
</gene>
<reference evidence="1" key="1">
    <citation type="submission" date="2021-08" db="EMBL/GenBank/DDBJ databases">
        <title>The first chromosome-level gecko genome reveals the dynamic sex chromosomes of Neotropical dwarf geckos (Sphaerodactylidae: Sphaerodactylus).</title>
        <authorList>
            <person name="Pinto B.J."/>
            <person name="Keating S.E."/>
            <person name="Gamble T."/>
        </authorList>
    </citation>
    <scope>NUCLEOTIDE SEQUENCE</scope>
    <source>
        <strain evidence="1">TG3544</strain>
    </source>
</reference>
<evidence type="ECO:0000313" key="1">
    <source>
        <dbReference type="EMBL" id="KAH8004229.1"/>
    </source>
</evidence>
<dbReference type="EMBL" id="CM037617">
    <property type="protein sequence ID" value="KAH8004229.1"/>
    <property type="molecule type" value="Genomic_DNA"/>
</dbReference>
<keyword evidence="2" id="KW-1185">Reference proteome</keyword>
<name>A0ACB8FFY0_9SAUR</name>
<evidence type="ECO:0000313" key="2">
    <source>
        <dbReference type="Proteomes" id="UP000827872"/>
    </source>
</evidence>
<organism evidence="1 2">
    <name type="scientific">Sphaerodactylus townsendi</name>
    <dbReference type="NCBI Taxonomy" id="933632"/>
    <lineage>
        <taxon>Eukaryota</taxon>
        <taxon>Metazoa</taxon>
        <taxon>Chordata</taxon>
        <taxon>Craniata</taxon>
        <taxon>Vertebrata</taxon>
        <taxon>Euteleostomi</taxon>
        <taxon>Lepidosauria</taxon>
        <taxon>Squamata</taxon>
        <taxon>Bifurcata</taxon>
        <taxon>Gekkota</taxon>
        <taxon>Sphaerodactylidae</taxon>
        <taxon>Sphaerodactylus</taxon>
    </lineage>
</organism>
<protein>
    <submittedName>
        <fullName evidence="1">Uncharacterized protein</fullName>
    </submittedName>
</protein>
<accession>A0ACB8FFY0</accession>
<dbReference type="Proteomes" id="UP000827872">
    <property type="component" value="Linkage Group LG04"/>
</dbReference>
<proteinExistence type="predicted"/>